<keyword evidence="3" id="KW-1185">Reference proteome</keyword>
<gene>
    <name evidence="2" type="ORF">C2G38_2085905</name>
</gene>
<evidence type="ECO:0000313" key="3">
    <source>
        <dbReference type="Proteomes" id="UP000266673"/>
    </source>
</evidence>
<feature type="transmembrane region" description="Helical" evidence="1">
    <location>
        <begin position="41"/>
        <end position="59"/>
    </location>
</feature>
<protein>
    <submittedName>
        <fullName evidence="2">Uncharacterized protein</fullName>
    </submittedName>
</protein>
<evidence type="ECO:0000256" key="1">
    <source>
        <dbReference type="SAM" id="Phobius"/>
    </source>
</evidence>
<name>A0A397VBN6_9GLOM</name>
<accession>A0A397VBN6</accession>
<organism evidence="2 3">
    <name type="scientific">Gigaspora rosea</name>
    <dbReference type="NCBI Taxonomy" id="44941"/>
    <lineage>
        <taxon>Eukaryota</taxon>
        <taxon>Fungi</taxon>
        <taxon>Fungi incertae sedis</taxon>
        <taxon>Mucoromycota</taxon>
        <taxon>Glomeromycotina</taxon>
        <taxon>Glomeromycetes</taxon>
        <taxon>Diversisporales</taxon>
        <taxon>Gigasporaceae</taxon>
        <taxon>Gigaspora</taxon>
    </lineage>
</organism>
<keyword evidence="1" id="KW-0812">Transmembrane</keyword>
<reference evidence="2 3" key="1">
    <citation type="submission" date="2018-06" db="EMBL/GenBank/DDBJ databases">
        <title>Comparative genomics reveals the genomic features of Rhizophagus irregularis, R. cerebriforme, R. diaphanum and Gigaspora rosea, and their symbiotic lifestyle signature.</title>
        <authorList>
            <person name="Morin E."/>
            <person name="San Clemente H."/>
            <person name="Chen E.C.H."/>
            <person name="De La Providencia I."/>
            <person name="Hainaut M."/>
            <person name="Kuo A."/>
            <person name="Kohler A."/>
            <person name="Murat C."/>
            <person name="Tang N."/>
            <person name="Roy S."/>
            <person name="Loubradou J."/>
            <person name="Henrissat B."/>
            <person name="Grigoriev I.V."/>
            <person name="Corradi N."/>
            <person name="Roux C."/>
            <person name="Martin F.M."/>
        </authorList>
    </citation>
    <scope>NUCLEOTIDE SEQUENCE [LARGE SCALE GENOMIC DNA]</scope>
    <source>
        <strain evidence="2 3">DAOM 194757</strain>
    </source>
</reference>
<dbReference type="AlphaFoldDB" id="A0A397VBN6"/>
<keyword evidence="1" id="KW-0472">Membrane</keyword>
<evidence type="ECO:0000313" key="2">
    <source>
        <dbReference type="EMBL" id="RIB18359.1"/>
    </source>
</evidence>
<sequence>MKFKKSEEFVLELLKNNGLDNYEFIISSSFYTIRPELQKTIILNPLLIVFVQIIIWRQYI</sequence>
<dbReference type="EMBL" id="QKWP01000544">
    <property type="protein sequence ID" value="RIB18359.1"/>
    <property type="molecule type" value="Genomic_DNA"/>
</dbReference>
<proteinExistence type="predicted"/>
<keyword evidence="1" id="KW-1133">Transmembrane helix</keyword>
<comment type="caution">
    <text evidence="2">The sequence shown here is derived from an EMBL/GenBank/DDBJ whole genome shotgun (WGS) entry which is preliminary data.</text>
</comment>
<dbReference type="Proteomes" id="UP000266673">
    <property type="component" value="Unassembled WGS sequence"/>
</dbReference>